<evidence type="ECO:0000259" key="1">
    <source>
        <dbReference type="Pfam" id="PF09791"/>
    </source>
</evidence>
<organism evidence="2 3">
    <name type="scientific">Tieghemostelium lacteum</name>
    <name type="common">Slime mold</name>
    <name type="synonym">Dictyostelium lacteum</name>
    <dbReference type="NCBI Taxonomy" id="361077"/>
    <lineage>
        <taxon>Eukaryota</taxon>
        <taxon>Amoebozoa</taxon>
        <taxon>Evosea</taxon>
        <taxon>Eumycetozoa</taxon>
        <taxon>Dictyostelia</taxon>
        <taxon>Dictyosteliales</taxon>
        <taxon>Raperosteliaceae</taxon>
        <taxon>Tieghemostelium</taxon>
    </lineage>
</organism>
<sequence>MLKVFRSTSDTKMLFKRFYCKITNEKDLSDITKNSQVLPKQPEPPTNCCQNSCKECVFDVYFRELEEYNKKCKELNPNGFSEVVPLTTDENEDPMQFFMKMGMYKNISIVLHCLFLPLF</sequence>
<dbReference type="AlphaFoldDB" id="A0A151ZKR2"/>
<accession>A0A151ZKR2</accession>
<comment type="caution">
    <text evidence="2">The sequence shown here is derived from an EMBL/GenBank/DDBJ whole genome shotgun (WGS) entry which is preliminary data.</text>
</comment>
<reference evidence="2 3" key="1">
    <citation type="submission" date="2015-12" db="EMBL/GenBank/DDBJ databases">
        <title>Dictyostelia acquired genes for synthesis and detection of signals that induce cell-type specialization by lateral gene transfer from prokaryotes.</title>
        <authorList>
            <person name="Gloeckner G."/>
            <person name="Schaap P."/>
        </authorList>
    </citation>
    <scope>NUCLEOTIDE SEQUENCE [LARGE SCALE GENOMIC DNA]</scope>
    <source>
        <strain evidence="2 3">TK</strain>
    </source>
</reference>
<evidence type="ECO:0000313" key="3">
    <source>
        <dbReference type="Proteomes" id="UP000076078"/>
    </source>
</evidence>
<dbReference type="STRING" id="361077.A0A151ZKR2"/>
<dbReference type="OrthoDB" id="20314at2759"/>
<dbReference type="PANTHER" id="PTHR21193">
    <property type="entry name" value="OXIDOREDUCTASE-LIKE DOMAIN-CONTAINING PROTEIN 1"/>
    <property type="match status" value="1"/>
</dbReference>
<evidence type="ECO:0000313" key="2">
    <source>
        <dbReference type="EMBL" id="KYQ94490.1"/>
    </source>
</evidence>
<dbReference type="InterPro" id="IPR019180">
    <property type="entry name" value="Oxidoreductase-like_N"/>
</dbReference>
<keyword evidence="3" id="KW-1185">Reference proteome</keyword>
<dbReference type="Pfam" id="PF09791">
    <property type="entry name" value="Oxidored-like"/>
    <property type="match status" value="1"/>
</dbReference>
<name>A0A151ZKR2_TIELA</name>
<proteinExistence type="predicted"/>
<protein>
    <recommendedName>
        <fullName evidence="1">Oxidoreductase-like domain-containing protein</fullName>
    </recommendedName>
</protein>
<gene>
    <name evidence="2" type="ORF">DLAC_11603</name>
</gene>
<dbReference type="EMBL" id="LODT01000022">
    <property type="protein sequence ID" value="KYQ94490.1"/>
    <property type="molecule type" value="Genomic_DNA"/>
</dbReference>
<dbReference type="InterPro" id="IPR039251">
    <property type="entry name" value="OXLD1"/>
</dbReference>
<dbReference type="PANTHER" id="PTHR21193:SF3">
    <property type="entry name" value="OXIDOREDUCTASE-LIKE DOMAIN-CONTAINING PROTEIN 1"/>
    <property type="match status" value="1"/>
</dbReference>
<feature type="domain" description="Oxidoreductase-like" evidence="1">
    <location>
        <begin position="38"/>
        <end position="75"/>
    </location>
</feature>
<dbReference type="Proteomes" id="UP000076078">
    <property type="component" value="Unassembled WGS sequence"/>
</dbReference>
<dbReference type="InParanoid" id="A0A151ZKR2"/>
<dbReference type="GO" id="GO:0005739">
    <property type="term" value="C:mitochondrion"/>
    <property type="evidence" value="ECO:0007669"/>
    <property type="project" value="TreeGrafter"/>
</dbReference>